<dbReference type="Pfam" id="PF02321">
    <property type="entry name" value="OEP"/>
    <property type="match status" value="2"/>
</dbReference>
<dbReference type="Proteomes" id="UP000002770">
    <property type="component" value="Unassembled WGS sequence"/>
</dbReference>
<dbReference type="PANTHER" id="PTHR30203">
    <property type="entry name" value="OUTER MEMBRANE CATION EFFLUX PROTEIN"/>
    <property type="match status" value="1"/>
</dbReference>
<dbReference type="OrthoDB" id="9770517at2"/>
<dbReference type="GO" id="GO:0009279">
    <property type="term" value="C:cell outer membrane"/>
    <property type="evidence" value="ECO:0007669"/>
    <property type="project" value="UniProtKB-SubCell"/>
</dbReference>
<evidence type="ECO:0000256" key="1">
    <source>
        <dbReference type="ARBA" id="ARBA00007613"/>
    </source>
</evidence>
<name>G9EQP9_9GAMM</name>
<dbReference type="PROSITE" id="PS51257">
    <property type="entry name" value="PROKAR_LIPOPROTEIN"/>
    <property type="match status" value="1"/>
</dbReference>
<dbReference type="NCBIfam" id="TIGR01845">
    <property type="entry name" value="outer_NodT"/>
    <property type="match status" value="1"/>
</dbReference>
<dbReference type="eggNOG" id="COG1538">
    <property type="taxonomic scope" value="Bacteria"/>
</dbReference>
<dbReference type="GO" id="GO:0015562">
    <property type="term" value="F:efflux transmembrane transporter activity"/>
    <property type="evidence" value="ECO:0007669"/>
    <property type="project" value="InterPro"/>
</dbReference>
<keyword evidence="2" id="KW-0564">Palmitate</keyword>
<dbReference type="RefSeq" id="WP_006871504.1">
    <property type="nucleotide sequence ID" value="NZ_JH413831.1"/>
</dbReference>
<dbReference type="Gene3D" id="2.20.200.10">
    <property type="entry name" value="Outer membrane efflux proteins (OEP)"/>
    <property type="match status" value="1"/>
</dbReference>
<comment type="subcellular location">
    <subcellularLocation>
        <location evidence="2">Cell outer membrane</location>
        <topology evidence="2">Lipid-anchor</topology>
    </subcellularLocation>
</comment>
<reference evidence="3 4" key="1">
    <citation type="journal article" date="2011" name="BMC Genomics">
        <title>Insight into cross-talk between intra-amoebal pathogens.</title>
        <authorList>
            <person name="Gimenez G."/>
            <person name="Bertelli C."/>
            <person name="Moliner C."/>
            <person name="Robert C."/>
            <person name="Raoult D."/>
            <person name="Fournier P.E."/>
            <person name="Greub G."/>
        </authorList>
    </citation>
    <scope>NUCLEOTIDE SEQUENCE [LARGE SCALE GENOMIC DNA]</scope>
    <source>
        <strain evidence="3 4">LLAP12</strain>
    </source>
</reference>
<keyword evidence="2" id="KW-0812">Transmembrane</keyword>
<keyword evidence="2" id="KW-1134">Transmembrane beta strand</keyword>
<keyword evidence="2" id="KW-0472">Membrane</keyword>
<evidence type="ECO:0000313" key="3">
    <source>
        <dbReference type="EMBL" id="EHL30412.1"/>
    </source>
</evidence>
<proteinExistence type="inferred from homology"/>
<evidence type="ECO:0000313" key="4">
    <source>
        <dbReference type="Proteomes" id="UP000002770"/>
    </source>
</evidence>
<keyword evidence="4" id="KW-1185">Reference proteome</keyword>
<dbReference type="InParanoid" id="G9EQP9"/>
<sequence length="481" mass="53293">MVFFRLYSTHNKTWSWPLLLSLLTSCTVGPNYHKPETPLPEKYSLAKQNSPAKKTNQFWMDSLGDPLLIRFINQALRGNNLDIQKAYANICQARAELGISKADYFPQLDASGKISRDRLSANSEILVAFPNGIVPLNYTDYKFGFDASWELDFFGRIRRGVEASRARFQSAIENQANVIISTAAEVANIYTQYRVYQKRIIIAQNTIKSYSETVKLVKLQMQAGSATGVDLSRVESEVLSAKATLMPLQAEAKASLAALAVLVGEYPESLLDKLTQTAPIPTIKPTSLAIGLPSDLLLRRPDIKIAERDLAAATADIGVARANQFPRFQLVGDIGSDTTIPGAFFKAASGYWSFGPQVSLPIFQGGRLKNAVRAQEAARNNALANYKKTVLQALADVESSLIRYNRERLRKQKIQESYAKLKSAHRLIKLQYKTGQTSLIDVLDVERQLNQLEDQQAQSTGQVTINLIALYKALGGGWISN</sequence>
<dbReference type="InterPro" id="IPR010131">
    <property type="entry name" value="MdtP/NodT-like"/>
</dbReference>
<dbReference type="AlphaFoldDB" id="G9EQP9"/>
<keyword evidence="2" id="KW-0449">Lipoprotein</keyword>
<organism evidence="3 4">
    <name type="scientific">Legionella drancourtii LLAP12</name>
    <dbReference type="NCBI Taxonomy" id="658187"/>
    <lineage>
        <taxon>Bacteria</taxon>
        <taxon>Pseudomonadati</taxon>
        <taxon>Pseudomonadota</taxon>
        <taxon>Gammaproteobacteria</taxon>
        <taxon>Legionellales</taxon>
        <taxon>Legionellaceae</taxon>
        <taxon>Legionella</taxon>
    </lineage>
</organism>
<dbReference type="SUPFAM" id="SSF56954">
    <property type="entry name" value="Outer membrane efflux proteins (OEP)"/>
    <property type="match status" value="1"/>
</dbReference>
<dbReference type="InterPro" id="IPR003423">
    <property type="entry name" value="OMP_efflux"/>
</dbReference>
<accession>G9EQP9</accession>
<dbReference type="STRING" id="658187.LDG_7600"/>
<protein>
    <submittedName>
        <fullName evidence="3">Putative outer membrane protein</fullName>
    </submittedName>
</protein>
<gene>
    <name evidence="3" type="ORF">LDG_7600</name>
</gene>
<dbReference type="PANTHER" id="PTHR30203:SF32">
    <property type="entry name" value="CATION EFFLUX SYSTEM PROTEIN CUSC"/>
    <property type="match status" value="1"/>
</dbReference>
<dbReference type="Gene3D" id="1.20.1600.10">
    <property type="entry name" value="Outer membrane efflux proteins (OEP)"/>
    <property type="match status" value="1"/>
</dbReference>
<dbReference type="EMBL" id="JH413831">
    <property type="protein sequence ID" value="EHL30412.1"/>
    <property type="molecule type" value="Genomic_DNA"/>
</dbReference>
<dbReference type="HOGENOM" id="CLU_012817_13_0_6"/>
<evidence type="ECO:0000256" key="2">
    <source>
        <dbReference type="RuleBase" id="RU362097"/>
    </source>
</evidence>
<comment type="similarity">
    <text evidence="1 2">Belongs to the outer membrane factor (OMF) (TC 1.B.17) family.</text>
</comment>